<comment type="caution">
    <text evidence="1">The sequence shown here is derived from an EMBL/GenBank/DDBJ whole genome shotgun (WGS) entry which is preliminary data.</text>
</comment>
<reference evidence="1 2" key="1">
    <citation type="journal article" date="2021" name="Hortic Res">
        <title>The domestication of Cucurbita argyrosperma as revealed by the genome of its wild relative.</title>
        <authorList>
            <person name="Barrera-Redondo J."/>
            <person name="Sanchez-de la Vega G."/>
            <person name="Aguirre-Liguori J.A."/>
            <person name="Castellanos-Morales G."/>
            <person name="Gutierrez-Guerrero Y.T."/>
            <person name="Aguirre-Dugua X."/>
            <person name="Aguirre-Planter E."/>
            <person name="Tenaillon M.I."/>
            <person name="Lira-Saade R."/>
            <person name="Eguiarte L.E."/>
        </authorList>
    </citation>
    <scope>NUCLEOTIDE SEQUENCE [LARGE SCALE GENOMIC DNA]</scope>
    <source>
        <strain evidence="1">JBR-2021</strain>
    </source>
</reference>
<dbReference type="Proteomes" id="UP000685013">
    <property type="component" value="Chromosome 5"/>
</dbReference>
<gene>
    <name evidence="1" type="ORF">SDJN03_08751</name>
</gene>
<sequence>MFDYLNCLDWLMFTGPMFMPQDEAHMSSKSAKASEVHAKELIMWTKFKDLQQKGPVIMDKNISRKEKPSFEVGSTYGIMRRFLPSYTTYPARECSNLDWLGLALAVNRRCWEGALRATEDGKERQHTAPQYLSQGSV</sequence>
<dbReference type="AlphaFoldDB" id="A0AAV6NJ32"/>
<keyword evidence="2" id="KW-1185">Reference proteome</keyword>
<name>A0AAV6NJ32_9ROSI</name>
<organism evidence="1 2">
    <name type="scientific">Cucurbita argyrosperma subsp. sororia</name>
    <dbReference type="NCBI Taxonomy" id="37648"/>
    <lineage>
        <taxon>Eukaryota</taxon>
        <taxon>Viridiplantae</taxon>
        <taxon>Streptophyta</taxon>
        <taxon>Embryophyta</taxon>
        <taxon>Tracheophyta</taxon>
        <taxon>Spermatophyta</taxon>
        <taxon>Magnoliopsida</taxon>
        <taxon>eudicotyledons</taxon>
        <taxon>Gunneridae</taxon>
        <taxon>Pentapetalae</taxon>
        <taxon>rosids</taxon>
        <taxon>fabids</taxon>
        <taxon>Cucurbitales</taxon>
        <taxon>Cucurbitaceae</taxon>
        <taxon>Cucurbiteae</taxon>
        <taxon>Cucurbita</taxon>
    </lineage>
</organism>
<proteinExistence type="predicted"/>
<accession>A0AAV6NJ32</accession>
<evidence type="ECO:0000313" key="2">
    <source>
        <dbReference type="Proteomes" id="UP000685013"/>
    </source>
</evidence>
<feature type="non-terminal residue" evidence="1">
    <location>
        <position position="1"/>
    </location>
</feature>
<evidence type="ECO:0000313" key="1">
    <source>
        <dbReference type="EMBL" id="KAG6598973.1"/>
    </source>
</evidence>
<dbReference type="EMBL" id="JAGKQH010000005">
    <property type="protein sequence ID" value="KAG6598973.1"/>
    <property type="molecule type" value="Genomic_DNA"/>
</dbReference>
<protein>
    <submittedName>
        <fullName evidence="1">Uncharacterized protein</fullName>
    </submittedName>
</protein>